<gene>
    <name evidence="4" type="ORF">RD1301_v1_2120010</name>
    <name evidence="1" type="ORF">RUN1744_v1_400121</name>
    <name evidence="2" type="ORF">TD1301_v1_1700033</name>
    <name evidence="3" type="ORF">TF3108_v1_1510011</name>
</gene>
<evidence type="ECO:0000313" key="2">
    <source>
        <dbReference type="EMBL" id="CUV35872.1"/>
    </source>
</evidence>
<name>A0A0S4VNB8_RALSL</name>
<evidence type="ECO:0000313" key="4">
    <source>
        <dbReference type="EMBL" id="CUV62191.1"/>
    </source>
</evidence>
<protein>
    <submittedName>
        <fullName evidence="2">Uncharacterized protein</fullName>
    </submittedName>
</protein>
<dbReference type="EMBL" id="LN899825">
    <property type="protein sequence ID" value="CUV35872.1"/>
    <property type="molecule type" value="Genomic_DNA"/>
</dbReference>
<dbReference type="EMBL" id="LN899823">
    <property type="protein sequence ID" value="CUV23521.1"/>
    <property type="molecule type" value="Genomic_DNA"/>
</dbReference>
<dbReference type="EMBL" id="LN899826">
    <property type="protein sequence ID" value="CUV42727.1"/>
    <property type="molecule type" value="Genomic_DNA"/>
</dbReference>
<sequence>MARKIRGVLLYVAALTSVLYIHAYALHIDEKEQTDLRVRTVHQQA</sequence>
<dbReference type="EMBL" id="LN899822">
    <property type="protein sequence ID" value="CUV62191.1"/>
    <property type="molecule type" value="Genomic_DNA"/>
</dbReference>
<dbReference type="AlphaFoldDB" id="A0A0S4VNB8"/>
<accession>A0A0S4VNB8</accession>
<organism evidence="2">
    <name type="scientific">Ralstonia solanacearum</name>
    <name type="common">Pseudomonas solanacearum</name>
    <dbReference type="NCBI Taxonomy" id="305"/>
    <lineage>
        <taxon>Bacteria</taxon>
        <taxon>Pseudomonadati</taxon>
        <taxon>Pseudomonadota</taxon>
        <taxon>Betaproteobacteria</taxon>
        <taxon>Burkholderiales</taxon>
        <taxon>Burkholderiaceae</taxon>
        <taxon>Ralstonia</taxon>
        <taxon>Ralstonia solanacearum species complex</taxon>
    </lineage>
</organism>
<evidence type="ECO:0000313" key="1">
    <source>
        <dbReference type="EMBL" id="CUV23521.1"/>
    </source>
</evidence>
<evidence type="ECO:0000313" key="3">
    <source>
        <dbReference type="EMBL" id="CUV42727.1"/>
    </source>
</evidence>
<reference evidence="2" key="1">
    <citation type="submission" date="2015-10" db="EMBL/GenBank/DDBJ databases">
        <authorList>
            <person name="Gilbert D.G."/>
        </authorList>
    </citation>
    <scope>NUCLEOTIDE SEQUENCE</scope>
    <source>
        <strain evidence="2">Phyl III-seqv23</strain>
    </source>
</reference>
<proteinExistence type="predicted"/>